<sequence length="276" mass="30834">MNPWLIGLSTGCFYRRNIMTILEDVKASGFHDIEICSFPMHLNYHSEEDVRRAGDRIRDLELNAYSFHAPFANHIDITSLDEGVREKAVVELELACKAASWMGAEHIVLHPGPEREGRPPQGEFLAHMEHAGRSLNRVGAYCGELGVKLMLENMLPHLLFGHISDLMFLLGEIKTPGVGICLDTGHANLAGELGRVIPTFSGHLKMLHVNDNKRNYDSHLPPGEGVIDWKWVADELRYNHFEGGLILELAGDEHESTSVILERAVRAKEYLRGVGA</sequence>
<name>A0A366HSP4_9BACT</name>
<dbReference type="InterPro" id="IPR013022">
    <property type="entry name" value="Xyl_isomerase-like_TIM-brl"/>
</dbReference>
<dbReference type="Proteomes" id="UP000253426">
    <property type="component" value="Unassembled WGS sequence"/>
</dbReference>
<dbReference type="SUPFAM" id="SSF51658">
    <property type="entry name" value="Xylose isomerase-like"/>
    <property type="match status" value="1"/>
</dbReference>
<feature type="domain" description="Xylose isomerase-like TIM barrel" evidence="1">
    <location>
        <begin position="23"/>
        <end position="253"/>
    </location>
</feature>
<dbReference type="EMBL" id="QNRR01000002">
    <property type="protein sequence ID" value="RBP46279.1"/>
    <property type="molecule type" value="Genomic_DNA"/>
</dbReference>
<dbReference type="GO" id="GO:0016853">
    <property type="term" value="F:isomerase activity"/>
    <property type="evidence" value="ECO:0007669"/>
    <property type="project" value="UniProtKB-KW"/>
</dbReference>
<dbReference type="PANTHER" id="PTHR12110:SF53">
    <property type="entry name" value="BLR5974 PROTEIN"/>
    <property type="match status" value="1"/>
</dbReference>
<reference evidence="2 3" key="1">
    <citation type="submission" date="2018-06" db="EMBL/GenBank/DDBJ databases">
        <title>Genomic Encyclopedia of Type Strains, Phase IV (KMG-IV): sequencing the most valuable type-strain genomes for metagenomic binning, comparative biology and taxonomic classification.</title>
        <authorList>
            <person name="Goeker M."/>
        </authorList>
    </citation>
    <scope>NUCLEOTIDE SEQUENCE [LARGE SCALE GENOMIC DNA]</scope>
    <source>
        <strain evidence="2 3">DSM 25532</strain>
    </source>
</reference>
<evidence type="ECO:0000313" key="2">
    <source>
        <dbReference type="EMBL" id="RBP46279.1"/>
    </source>
</evidence>
<protein>
    <submittedName>
        <fullName evidence="2">Sugar phosphate isomerase/epimerase</fullName>
    </submittedName>
</protein>
<dbReference type="OrthoDB" id="9801960at2"/>
<evidence type="ECO:0000259" key="1">
    <source>
        <dbReference type="Pfam" id="PF01261"/>
    </source>
</evidence>
<gene>
    <name evidence="2" type="ORF">DES53_102667</name>
</gene>
<keyword evidence="2" id="KW-0413">Isomerase</keyword>
<dbReference type="RefSeq" id="WP_113957804.1">
    <property type="nucleotide sequence ID" value="NZ_QNRR01000002.1"/>
</dbReference>
<dbReference type="InterPro" id="IPR036237">
    <property type="entry name" value="Xyl_isomerase-like_sf"/>
</dbReference>
<dbReference type="InterPro" id="IPR050312">
    <property type="entry name" value="IolE/XylAMocC-like"/>
</dbReference>
<dbReference type="PANTHER" id="PTHR12110">
    <property type="entry name" value="HYDROXYPYRUVATE ISOMERASE"/>
    <property type="match status" value="1"/>
</dbReference>
<dbReference type="Gene3D" id="3.20.20.150">
    <property type="entry name" value="Divalent-metal-dependent TIM barrel enzymes"/>
    <property type="match status" value="1"/>
</dbReference>
<comment type="caution">
    <text evidence="2">The sequence shown here is derived from an EMBL/GenBank/DDBJ whole genome shotgun (WGS) entry which is preliminary data.</text>
</comment>
<keyword evidence="3" id="KW-1185">Reference proteome</keyword>
<dbReference type="Pfam" id="PF01261">
    <property type="entry name" value="AP_endonuc_2"/>
    <property type="match status" value="1"/>
</dbReference>
<accession>A0A366HSP4</accession>
<organism evidence="2 3">
    <name type="scientific">Roseimicrobium gellanilyticum</name>
    <dbReference type="NCBI Taxonomy" id="748857"/>
    <lineage>
        <taxon>Bacteria</taxon>
        <taxon>Pseudomonadati</taxon>
        <taxon>Verrucomicrobiota</taxon>
        <taxon>Verrucomicrobiia</taxon>
        <taxon>Verrucomicrobiales</taxon>
        <taxon>Verrucomicrobiaceae</taxon>
        <taxon>Roseimicrobium</taxon>
    </lineage>
</organism>
<dbReference type="AlphaFoldDB" id="A0A366HSP4"/>
<evidence type="ECO:0000313" key="3">
    <source>
        <dbReference type="Proteomes" id="UP000253426"/>
    </source>
</evidence>
<proteinExistence type="predicted"/>